<reference evidence="2 3" key="1">
    <citation type="submission" date="2018-10" db="EMBL/GenBank/DDBJ databases">
        <title>Sequencing the genomes of 1000 actinobacteria strains.</title>
        <authorList>
            <person name="Klenk H.-P."/>
        </authorList>
    </citation>
    <scope>NUCLEOTIDE SEQUENCE [LARGE SCALE GENOMIC DNA]</scope>
    <source>
        <strain evidence="2 3">DSM 45175</strain>
    </source>
</reference>
<comment type="caution">
    <text evidence="2">The sequence shown here is derived from an EMBL/GenBank/DDBJ whole genome shotgun (WGS) entry which is preliminary data.</text>
</comment>
<dbReference type="Proteomes" id="UP000277671">
    <property type="component" value="Unassembled WGS sequence"/>
</dbReference>
<organism evidence="2 3">
    <name type="scientific">Micromonospora pisi</name>
    <dbReference type="NCBI Taxonomy" id="589240"/>
    <lineage>
        <taxon>Bacteria</taxon>
        <taxon>Bacillati</taxon>
        <taxon>Actinomycetota</taxon>
        <taxon>Actinomycetes</taxon>
        <taxon>Micromonosporales</taxon>
        <taxon>Micromonosporaceae</taxon>
        <taxon>Micromonospora</taxon>
    </lineage>
</organism>
<evidence type="ECO:0000256" key="1">
    <source>
        <dbReference type="SAM" id="Phobius"/>
    </source>
</evidence>
<evidence type="ECO:0000313" key="2">
    <source>
        <dbReference type="EMBL" id="RKR86788.1"/>
    </source>
</evidence>
<sequence length="241" mass="25983">MSWGTVLLVSAVVWLVTLIRSVRWRAFVYSLPLPMTIALVGADLPVDGSQLLGVVGLNLFFVTVTVAYHRFGLPILLADLLGLGVYLALSALLLRVGPLPFAPTLGCVLVLWLAVMMWLRRRAATPSPEPTRNALPAPLRLLVVLAGSTVTVLLGQQLRGMVVTFPYSGVLVAIESRRDLAEFSRHFAANSLALVGFLAGYHWLGDGTRPVALAGAWAGYAVVAALIRLPGWRRSRLATSH</sequence>
<feature type="transmembrane region" description="Helical" evidence="1">
    <location>
        <begin position="210"/>
        <end position="229"/>
    </location>
</feature>
<keyword evidence="1" id="KW-0472">Membrane</keyword>
<gene>
    <name evidence="2" type="ORF">BDK92_1054</name>
</gene>
<feature type="transmembrane region" description="Helical" evidence="1">
    <location>
        <begin position="187"/>
        <end position="204"/>
    </location>
</feature>
<dbReference type="RefSeq" id="WP_121155088.1">
    <property type="nucleotide sequence ID" value="NZ_RBKT01000001.1"/>
</dbReference>
<keyword evidence="1" id="KW-0812">Transmembrane</keyword>
<dbReference type="OrthoDB" id="3386698at2"/>
<keyword evidence="1" id="KW-1133">Transmembrane helix</keyword>
<feature type="transmembrane region" description="Helical" evidence="1">
    <location>
        <begin position="51"/>
        <end position="68"/>
    </location>
</feature>
<proteinExistence type="predicted"/>
<feature type="transmembrane region" description="Helical" evidence="1">
    <location>
        <begin position="75"/>
        <end position="94"/>
    </location>
</feature>
<evidence type="ECO:0000313" key="3">
    <source>
        <dbReference type="Proteomes" id="UP000277671"/>
    </source>
</evidence>
<protein>
    <submittedName>
        <fullName evidence="2">Uncharacterized protein</fullName>
    </submittedName>
</protein>
<dbReference type="AlphaFoldDB" id="A0A495JE39"/>
<feature type="transmembrane region" description="Helical" evidence="1">
    <location>
        <begin position="100"/>
        <end position="119"/>
    </location>
</feature>
<accession>A0A495JE39</accession>
<name>A0A495JE39_9ACTN</name>
<keyword evidence="3" id="KW-1185">Reference proteome</keyword>
<dbReference type="EMBL" id="RBKT01000001">
    <property type="protein sequence ID" value="RKR86788.1"/>
    <property type="molecule type" value="Genomic_DNA"/>
</dbReference>